<comment type="caution">
    <text evidence="2">The sequence shown here is derived from an EMBL/GenBank/DDBJ whole genome shotgun (WGS) entry which is preliminary data.</text>
</comment>
<accession>A0AAD4G9W6</accession>
<sequence>SASWTDTEVNFLIDQVISCWAEGGIGLNFKKSFWQSISESPALAKPEKGGSKTRSGCKEKWAHIKKTFEAVNALVNTSSSLAYTPDSAANVGVESDETVWAKFIQQFPAAAPCKNKGWPFYDKLKPIMPTKSK</sequence>
<dbReference type="InterPro" id="IPR044822">
    <property type="entry name" value="Myb_DNA-bind_4"/>
</dbReference>
<protein>
    <recommendedName>
        <fullName evidence="1">Myb/SANT-like DNA-binding domain-containing protein</fullName>
    </recommendedName>
</protein>
<dbReference type="Pfam" id="PF13837">
    <property type="entry name" value="Myb_DNA-bind_4"/>
    <property type="match status" value="1"/>
</dbReference>
<reference evidence="2" key="1">
    <citation type="submission" date="2019-10" db="EMBL/GenBank/DDBJ databases">
        <authorList>
            <consortium name="DOE Joint Genome Institute"/>
            <person name="Kuo A."/>
            <person name="Miyauchi S."/>
            <person name="Kiss E."/>
            <person name="Drula E."/>
            <person name="Kohler A."/>
            <person name="Sanchez-Garcia M."/>
            <person name="Andreopoulos B."/>
            <person name="Barry K.W."/>
            <person name="Bonito G."/>
            <person name="Buee M."/>
            <person name="Carver A."/>
            <person name="Chen C."/>
            <person name="Cichocki N."/>
            <person name="Clum A."/>
            <person name="Culley D."/>
            <person name="Crous P.W."/>
            <person name="Fauchery L."/>
            <person name="Girlanda M."/>
            <person name="Hayes R."/>
            <person name="Keri Z."/>
            <person name="LaButti K."/>
            <person name="Lipzen A."/>
            <person name="Lombard V."/>
            <person name="Magnuson J."/>
            <person name="Maillard F."/>
            <person name="Morin E."/>
            <person name="Murat C."/>
            <person name="Nolan M."/>
            <person name="Ohm R."/>
            <person name="Pangilinan J."/>
            <person name="Pereira M."/>
            <person name="Perotto S."/>
            <person name="Peter M."/>
            <person name="Riley R."/>
            <person name="Sitrit Y."/>
            <person name="Stielow B."/>
            <person name="Szollosi G."/>
            <person name="Zifcakova L."/>
            <person name="Stursova M."/>
            <person name="Spatafora J.W."/>
            <person name="Tedersoo L."/>
            <person name="Vaario L.-M."/>
            <person name="Yamada A."/>
            <person name="Yan M."/>
            <person name="Wang P."/>
            <person name="Xu J."/>
            <person name="Bruns T."/>
            <person name="Baldrian P."/>
            <person name="Vilgalys R."/>
            <person name="Henrissat B."/>
            <person name="Grigoriev I.V."/>
            <person name="Hibbett D."/>
            <person name="Nagy L.G."/>
            <person name="Martin F.M."/>
        </authorList>
    </citation>
    <scope>NUCLEOTIDE SEQUENCE</scope>
    <source>
        <strain evidence="2">BED1</strain>
    </source>
</reference>
<dbReference type="Proteomes" id="UP001194468">
    <property type="component" value="Unassembled WGS sequence"/>
</dbReference>
<feature type="non-terminal residue" evidence="2">
    <location>
        <position position="1"/>
    </location>
</feature>
<evidence type="ECO:0000313" key="2">
    <source>
        <dbReference type="EMBL" id="KAF8432016.1"/>
    </source>
</evidence>
<feature type="domain" description="Myb/SANT-like DNA-binding" evidence="1">
    <location>
        <begin position="3"/>
        <end position="75"/>
    </location>
</feature>
<gene>
    <name evidence="2" type="ORF">L210DRAFT_820473</name>
</gene>
<name>A0AAD4G9W6_BOLED</name>
<keyword evidence="3" id="KW-1185">Reference proteome</keyword>
<feature type="non-terminal residue" evidence="2">
    <location>
        <position position="133"/>
    </location>
</feature>
<organism evidence="2 3">
    <name type="scientific">Boletus edulis BED1</name>
    <dbReference type="NCBI Taxonomy" id="1328754"/>
    <lineage>
        <taxon>Eukaryota</taxon>
        <taxon>Fungi</taxon>
        <taxon>Dikarya</taxon>
        <taxon>Basidiomycota</taxon>
        <taxon>Agaricomycotina</taxon>
        <taxon>Agaricomycetes</taxon>
        <taxon>Agaricomycetidae</taxon>
        <taxon>Boletales</taxon>
        <taxon>Boletineae</taxon>
        <taxon>Boletaceae</taxon>
        <taxon>Boletoideae</taxon>
        <taxon>Boletus</taxon>
    </lineage>
</organism>
<evidence type="ECO:0000313" key="3">
    <source>
        <dbReference type="Proteomes" id="UP001194468"/>
    </source>
</evidence>
<proteinExistence type="predicted"/>
<dbReference type="EMBL" id="WHUW01000044">
    <property type="protein sequence ID" value="KAF8432016.1"/>
    <property type="molecule type" value="Genomic_DNA"/>
</dbReference>
<dbReference type="AlphaFoldDB" id="A0AAD4G9W6"/>
<reference evidence="2" key="2">
    <citation type="journal article" date="2020" name="Nat. Commun.">
        <title>Large-scale genome sequencing of mycorrhizal fungi provides insights into the early evolution of symbiotic traits.</title>
        <authorList>
            <person name="Miyauchi S."/>
            <person name="Kiss E."/>
            <person name="Kuo A."/>
            <person name="Drula E."/>
            <person name="Kohler A."/>
            <person name="Sanchez-Garcia M."/>
            <person name="Morin E."/>
            <person name="Andreopoulos B."/>
            <person name="Barry K.W."/>
            <person name="Bonito G."/>
            <person name="Buee M."/>
            <person name="Carver A."/>
            <person name="Chen C."/>
            <person name="Cichocki N."/>
            <person name="Clum A."/>
            <person name="Culley D."/>
            <person name="Crous P.W."/>
            <person name="Fauchery L."/>
            <person name="Girlanda M."/>
            <person name="Hayes R.D."/>
            <person name="Keri Z."/>
            <person name="LaButti K."/>
            <person name="Lipzen A."/>
            <person name="Lombard V."/>
            <person name="Magnuson J."/>
            <person name="Maillard F."/>
            <person name="Murat C."/>
            <person name="Nolan M."/>
            <person name="Ohm R.A."/>
            <person name="Pangilinan J."/>
            <person name="Pereira M.F."/>
            <person name="Perotto S."/>
            <person name="Peter M."/>
            <person name="Pfister S."/>
            <person name="Riley R."/>
            <person name="Sitrit Y."/>
            <person name="Stielow J.B."/>
            <person name="Szollosi G."/>
            <person name="Zifcakova L."/>
            <person name="Stursova M."/>
            <person name="Spatafora J.W."/>
            <person name="Tedersoo L."/>
            <person name="Vaario L.M."/>
            <person name="Yamada A."/>
            <person name="Yan M."/>
            <person name="Wang P."/>
            <person name="Xu J."/>
            <person name="Bruns T."/>
            <person name="Baldrian P."/>
            <person name="Vilgalys R."/>
            <person name="Dunand C."/>
            <person name="Henrissat B."/>
            <person name="Grigoriev I.V."/>
            <person name="Hibbett D."/>
            <person name="Nagy L.G."/>
            <person name="Martin F.M."/>
        </authorList>
    </citation>
    <scope>NUCLEOTIDE SEQUENCE</scope>
    <source>
        <strain evidence="2">BED1</strain>
    </source>
</reference>
<evidence type="ECO:0000259" key="1">
    <source>
        <dbReference type="Pfam" id="PF13837"/>
    </source>
</evidence>